<reference evidence="1 2" key="1">
    <citation type="submission" date="2019-05" db="EMBL/GenBank/DDBJ databases">
        <title>Another draft genome of Portunus trituberculatus and its Hox gene families provides insights of decapod evolution.</title>
        <authorList>
            <person name="Jeong J.-H."/>
            <person name="Song I."/>
            <person name="Kim S."/>
            <person name="Choi T."/>
            <person name="Kim D."/>
            <person name="Ryu S."/>
            <person name="Kim W."/>
        </authorList>
    </citation>
    <scope>NUCLEOTIDE SEQUENCE [LARGE SCALE GENOMIC DNA]</scope>
    <source>
        <tissue evidence="1">Muscle</tissue>
    </source>
</reference>
<name>A0A5B7E7J5_PORTR</name>
<keyword evidence="2" id="KW-1185">Reference proteome</keyword>
<dbReference type="AlphaFoldDB" id="A0A5B7E7J5"/>
<accession>A0A5B7E7J5</accession>
<gene>
    <name evidence="1" type="ORF">E2C01_023266</name>
</gene>
<proteinExistence type="predicted"/>
<sequence>MTSTSTTGGTTGVRTMVVAARTKVGKGNGIFGGWKGNEEKRNINIQSLFPTHFQIIQTVRGRECKCRGEGRGMRRSSIVCGEGRGEKERGGAIGQLHPLCIVAACGVVTGVGDGVMIDNRTCLLYPALQCV</sequence>
<evidence type="ECO:0000313" key="1">
    <source>
        <dbReference type="EMBL" id="MPC30011.1"/>
    </source>
</evidence>
<protein>
    <submittedName>
        <fullName evidence="1">Uncharacterized protein</fullName>
    </submittedName>
</protein>
<dbReference type="EMBL" id="VSRR010002175">
    <property type="protein sequence ID" value="MPC30011.1"/>
    <property type="molecule type" value="Genomic_DNA"/>
</dbReference>
<comment type="caution">
    <text evidence="1">The sequence shown here is derived from an EMBL/GenBank/DDBJ whole genome shotgun (WGS) entry which is preliminary data.</text>
</comment>
<dbReference type="Proteomes" id="UP000324222">
    <property type="component" value="Unassembled WGS sequence"/>
</dbReference>
<organism evidence="1 2">
    <name type="scientific">Portunus trituberculatus</name>
    <name type="common">Swimming crab</name>
    <name type="synonym">Neptunus trituberculatus</name>
    <dbReference type="NCBI Taxonomy" id="210409"/>
    <lineage>
        <taxon>Eukaryota</taxon>
        <taxon>Metazoa</taxon>
        <taxon>Ecdysozoa</taxon>
        <taxon>Arthropoda</taxon>
        <taxon>Crustacea</taxon>
        <taxon>Multicrustacea</taxon>
        <taxon>Malacostraca</taxon>
        <taxon>Eumalacostraca</taxon>
        <taxon>Eucarida</taxon>
        <taxon>Decapoda</taxon>
        <taxon>Pleocyemata</taxon>
        <taxon>Brachyura</taxon>
        <taxon>Eubrachyura</taxon>
        <taxon>Portunoidea</taxon>
        <taxon>Portunidae</taxon>
        <taxon>Portuninae</taxon>
        <taxon>Portunus</taxon>
    </lineage>
</organism>
<evidence type="ECO:0000313" key="2">
    <source>
        <dbReference type="Proteomes" id="UP000324222"/>
    </source>
</evidence>